<evidence type="ECO:0000313" key="5">
    <source>
        <dbReference type="EMBL" id="KAL1140800.1"/>
    </source>
</evidence>
<keyword evidence="6" id="KW-1185">Reference proteome</keyword>
<feature type="domain" description="Glycosyl hydrolase family 13 catalytic" evidence="4">
    <location>
        <begin position="43"/>
        <end position="435"/>
    </location>
</feature>
<comment type="catalytic activity">
    <reaction evidence="1">
        <text>Hydrolysis of terminal, non-reducing (1-&gt;4)-linked alpha-D-glucose residues with release of alpha-D-glucose.</text>
        <dbReference type="EC" id="3.2.1.20"/>
    </reaction>
</comment>
<dbReference type="PANTHER" id="PTHR10357">
    <property type="entry name" value="ALPHA-AMYLASE FAMILY MEMBER"/>
    <property type="match status" value="1"/>
</dbReference>
<dbReference type="InterPro" id="IPR006047">
    <property type="entry name" value="GH13_cat_dom"/>
</dbReference>
<dbReference type="Gene3D" id="3.20.20.80">
    <property type="entry name" value="Glycosidases"/>
    <property type="match status" value="1"/>
</dbReference>
<protein>
    <recommendedName>
        <fullName evidence="2">alpha-glucosidase</fullName>
        <ecNumber evidence="2">3.2.1.20</ecNumber>
    </recommendedName>
</protein>
<dbReference type="EMBL" id="JBFDAA010000001">
    <property type="protein sequence ID" value="KAL1140800.1"/>
    <property type="molecule type" value="Genomic_DNA"/>
</dbReference>
<reference evidence="5 6" key="1">
    <citation type="submission" date="2024-07" db="EMBL/GenBank/DDBJ databases">
        <title>Chromosome-level genome assembly of the water stick insect Ranatra chinensis (Heteroptera: Nepidae).</title>
        <authorList>
            <person name="Liu X."/>
        </authorList>
    </citation>
    <scope>NUCLEOTIDE SEQUENCE [LARGE SCALE GENOMIC DNA]</scope>
    <source>
        <strain evidence="5">Cailab_2021Rc</strain>
        <tissue evidence="5">Muscle</tissue>
    </source>
</reference>
<gene>
    <name evidence="5" type="ORF">AAG570_000728</name>
</gene>
<dbReference type="InterPro" id="IPR017853">
    <property type="entry name" value="GH"/>
</dbReference>
<dbReference type="AlphaFoldDB" id="A0ABD0YY84"/>
<evidence type="ECO:0000256" key="3">
    <source>
        <dbReference type="SAM" id="SignalP"/>
    </source>
</evidence>
<dbReference type="Gene3D" id="3.90.400.10">
    <property type="entry name" value="Oligo-1,6-glucosidase, Domain 2"/>
    <property type="match status" value="1"/>
</dbReference>
<name>A0ABD0YY84_9HEMI</name>
<dbReference type="SUPFAM" id="SSF51445">
    <property type="entry name" value="(Trans)glycosidases"/>
    <property type="match status" value="1"/>
</dbReference>
<organism evidence="5 6">
    <name type="scientific">Ranatra chinensis</name>
    <dbReference type="NCBI Taxonomy" id="642074"/>
    <lineage>
        <taxon>Eukaryota</taxon>
        <taxon>Metazoa</taxon>
        <taxon>Ecdysozoa</taxon>
        <taxon>Arthropoda</taxon>
        <taxon>Hexapoda</taxon>
        <taxon>Insecta</taxon>
        <taxon>Pterygota</taxon>
        <taxon>Neoptera</taxon>
        <taxon>Paraneoptera</taxon>
        <taxon>Hemiptera</taxon>
        <taxon>Heteroptera</taxon>
        <taxon>Panheteroptera</taxon>
        <taxon>Nepomorpha</taxon>
        <taxon>Nepidae</taxon>
        <taxon>Ranatrinae</taxon>
        <taxon>Ranatra</taxon>
    </lineage>
</organism>
<accession>A0ABD0YY84</accession>
<dbReference type="InterPro" id="IPR045857">
    <property type="entry name" value="O16G_dom_2"/>
</dbReference>
<dbReference type="SMART" id="SM00642">
    <property type="entry name" value="Aamy"/>
    <property type="match status" value="1"/>
</dbReference>
<dbReference type="EC" id="3.2.1.20" evidence="2"/>
<dbReference type="Pfam" id="PF00128">
    <property type="entry name" value="Alpha-amylase"/>
    <property type="match status" value="1"/>
</dbReference>
<feature type="chain" id="PRO_5044882807" description="alpha-glucosidase" evidence="3">
    <location>
        <begin position="22"/>
        <end position="457"/>
    </location>
</feature>
<evidence type="ECO:0000256" key="1">
    <source>
        <dbReference type="ARBA" id="ARBA00001657"/>
    </source>
</evidence>
<dbReference type="GO" id="GO:0004558">
    <property type="term" value="F:alpha-1,4-glucosidase activity"/>
    <property type="evidence" value="ECO:0007669"/>
    <property type="project" value="UniProtKB-EC"/>
</dbReference>
<evidence type="ECO:0000313" key="6">
    <source>
        <dbReference type="Proteomes" id="UP001558652"/>
    </source>
</evidence>
<dbReference type="Proteomes" id="UP001558652">
    <property type="component" value="Unassembled WGS sequence"/>
</dbReference>
<comment type="caution">
    <text evidence="5">The sequence shown here is derived from an EMBL/GenBank/DDBJ whole genome shotgun (WGS) entry which is preliminary data.</text>
</comment>
<sequence length="457" mass="52425">MGGKRLVLLCLLLSSLCGGLAIPVFLKTAEDLLDWWQPAVVYQIYPRSFKDTDDDGMGDLRGIIEKIGYLKHLGVDAVWLSPIYPTADADFGYDIKDYINIDPRFGDMYTFLQLADGLEKAGIKLIMDFVPNHSSNQHPWFVKSKNNHPAFADYYVWSPSIPNNWVSLIVSMGTVSGFGGSAWEYDETRKAYYLHQFLKEQPDLNYAHPRLLEDMKDVLKYWTNNGVDGFRMDAVYTIWEDNYDSDEPYTCDDHANYGCLNHTYTADREGTYGVLTQFREVLDEVTKQKGTHTRIMMTESYSNDRNKILKYYGTKSKPIAHFPFNFDLITRLNKDSTASDWANVINEYLEAINGVGWPNWVLGNHDQRRVANRFGREMGDPLNMLGLVLKGTMVSYQGEELVMENSEVRWDQAQDPQGIRAGLQHFYESSRDPQRGPFIWDDTKNAGTQSKFNLNSN</sequence>
<evidence type="ECO:0000259" key="4">
    <source>
        <dbReference type="SMART" id="SM00642"/>
    </source>
</evidence>
<feature type="signal peptide" evidence="3">
    <location>
        <begin position="1"/>
        <end position="21"/>
    </location>
</feature>
<dbReference type="PANTHER" id="PTHR10357:SF179">
    <property type="entry name" value="NEUTRAL AND BASIC AMINO ACID TRANSPORT PROTEIN RBAT"/>
    <property type="match status" value="1"/>
</dbReference>
<proteinExistence type="predicted"/>
<keyword evidence="3" id="KW-0732">Signal</keyword>
<evidence type="ECO:0000256" key="2">
    <source>
        <dbReference type="ARBA" id="ARBA00012741"/>
    </source>
</evidence>